<dbReference type="Pfam" id="PF00560">
    <property type="entry name" value="LRR_1"/>
    <property type="match status" value="1"/>
</dbReference>
<accession>A0A8T0ELV3</accession>
<evidence type="ECO:0000256" key="7">
    <source>
        <dbReference type="PROSITE-ProRule" id="PRU00779"/>
    </source>
</evidence>
<dbReference type="PROSITE" id="PS51450">
    <property type="entry name" value="LRR"/>
    <property type="match status" value="13"/>
</dbReference>
<dbReference type="SUPFAM" id="SSF52047">
    <property type="entry name" value="RNI-like"/>
    <property type="match status" value="1"/>
</dbReference>
<dbReference type="PROSITE" id="PS00025">
    <property type="entry name" value="P_TREFOIL_1"/>
    <property type="match status" value="1"/>
</dbReference>
<dbReference type="Pfam" id="PF00088">
    <property type="entry name" value="Trefoil"/>
    <property type="match status" value="1"/>
</dbReference>
<dbReference type="EMBL" id="JABXBU010002227">
    <property type="protein sequence ID" value="KAF8773676.1"/>
    <property type="molecule type" value="Genomic_DNA"/>
</dbReference>
<reference evidence="10" key="2">
    <citation type="submission" date="2020-06" db="EMBL/GenBank/DDBJ databases">
        <authorList>
            <person name="Sheffer M."/>
        </authorList>
    </citation>
    <scope>NUCLEOTIDE SEQUENCE</scope>
</reference>
<evidence type="ECO:0000256" key="2">
    <source>
        <dbReference type="ARBA" id="ARBA00007806"/>
    </source>
</evidence>
<comment type="caution">
    <text evidence="7">Lacks conserved residue(s) required for the propagation of feature annotation.</text>
</comment>
<comment type="subcellular location">
    <subcellularLocation>
        <location evidence="1">Endomembrane system</location>
    </subcellularLocation>
</comment>
<dbReference type="InterPro" id="IPR025887">
    <property type="entry name" value="Glyco_hydro_31_N_dom"/>
</dbReference>
<dbReference type="InterPro" id="IPR017853">
    <property type="entry name" value="GH"/>
</dbReference>
<dbReference type="GO" id="GO:0004558">
    <property type="term" value="F:alpha-1,4-glucosidase activity"/>
    <property type="evidence" value="ECO:0007669"/>
    <property type="project" value="TreeGrafter"/>
</dbReference>
<dbReference type="GO" id="GO:0005975">
    <property type="term" value="P:carbohydrate metabolic process"/>
    <property type="evidence" value="ECO:0007669"/>
    <property type="project" value="InterPro"/>
</dbReference>
<feature type="signal peptide" evidence="8">
    <location>
        <begin position="1"/>
        <end position="20"/>
    </location>
</feature>
<dbReference type="InterPro" id="IPR011013">
    <property type="entry name" value="Gal_mutarotase_sf_dom"/>
</dbReference>
<evidence type="ECO:0000256" key="5">
    <source>
        <dbReference type="ARBA" id="ARBA00023136"/>
    </source>
</evidence>
<name>A0A8T0ELV3_ARGBR</name>
<feature type="chain" id="PRO_5035856056" evidence="8">
    <location>
        <begin position="21"/>
        <end position="2104"/>
    </location>
</feature>
<comment type="similarity">
    <text evidence="2">Belongs to the glycosyl hydrolase 31 family.</text>
</comment>
<dbReference type="InterPro" id="IPR032675">
    <property type="entry name" value="LRR_dom_sf"/>
</dbReference>
<dbReference type="GO" id="GO:0030246">
    <property type="term" value="F:carbohydrate binding"/>
    <property type="evidence" value="ECO:0007669"/>
    <property type="project" value="InterPro"/>
</dbReference>
<dbReference type="PANTHER" id="PTHR22762">
    <property type="entry name" value="ALPHA-GLUCOSIDASE"/>
    <property type="match status" value="1"/>
</dbReference>
<evidence type="ECO:0000313" key="10">
    <source>
        <dbReference type="EMBL" id="KAF8773676.1"/>
    </source>
</evidence>
<evidence type="ECO:0000256" key="3">
    <source>
        <dbReference type="ARBA" id="ARBA00022614"/>
    </source>
</evidence>
<keyword evidence="4" id="KW-0677">Repeat</keyword>
<dbReference type="InterPro" id="IPR000322">
    <property type="entry name" value="Glyco_hydro_31_TIM"/>
</dbReference>
<dbReference type="Pfam" id="PF13802">
    <property type="entry name" value="Gal_mutarotas_2"/>
    <property type="match status" value="1"/>
</dbReference>
<dbReference type="InterPro" id="IPR003591">
    <property type="entry name" value="Leu-rich_rpt_typical-subtyp"/>
</dbReference>
<organism evidence="10 11">
    <name type="scientific">Argiope bruennichi</name>
    <name type="common">Wasp spider</name>
    <name type="synonym">Aranea bruennichi</name>
    <dbReference type="NCBI Taxonomy" id="94029"/>
    <lineage>
        <taxon>Eukaryota</taxon>
        <taxon>Metazoa</taxon>
        <taxon>Ecdysozoa</taxon>
        <taxon>Arthropoda</taxon>
        <taxon>Chelicerata</taxon>
        <taxon>Arachnida</taxon>
        <taxon>Araneae</taxon>
        <taxon>Araneomorphae</taxon>
        <taxon>Entelegynae</taxon>
        <taxon>Araneoidea</taxon>
        <taxon>Araneidae</taxon>
        <taxon>Argiope</taxon>
    </lineage>
</organism>
<sequence length="2104" mass="239857">MTRLLITLATIFILQAGTKSAEPCDWNPLCTCRKSHHDVVCRSVPFANFPKLPLGDIYQVTVIRSAISVLDNNLFEGTNVASLHLMQNNIVQILPKAFHGLENLLTTLDLSHNQLTEVPFGALRLLNNLQWLNLQGNLLTSIHISQWSHLKFKAVLKNLFLNDNNIISIKESAFTHFTNLTLLDLKGNYIHDVDGSSFPDGLSSLSLANNLLKTVPLHAIYTLKNLRYLYLSNNVIRKLPCPFHMHTTKLEKLDLSNNLLTYLQDCIFNGSFTIRELCLDFNFIKSVPARVFKNTKLQRLSITNNRLLNLHSDAFSGVEVTLTNLDLSFNLMVEFPAPARDLKSLLFLSLKGNYLKKLHKEDFQTTRNTLEVLDLSGNSFTSVPTIALQPLMRLTRLSLQDNRIKSVNENDFKGWSHTLTTLSLANNKMVHLSHRALYHLKKLRELKLSFNNLAHLDKSVFLPLRHSLEVLELSSAFGRQNYPIDVFIKPLENLEWLLLDNNDVTTISFSFINQLKRLIHFDISSNNIKKLPSDMFLRAKYNRLNSIHISNNRINNLKCYSFQNMHSASQIFLFNNKIQVIESWTFTNCSNLHSVILSNNHIRSIESSAFYNLSKLSNVYLQDNNLHLFSLDIFEGNTSPMNINLSNNFIEILSLGNSTTSCKLNIKSLDLTNNKIIEVPRMFSASISNDLQCLFLSYNKISNLSDSLFPKLQILHLSHNNIHSYTSFVSRCCPNVQILALDHNAIPVIEDKSFREMQSLRILDLSHNKITSLPDNAFTGTKLERLNISHNFLTTIPVTAIGPVRNSFKFLDISSNRITNLLPEMFTISNKIQTLNLSSNQITTLHELSFKGLSHLLELDLSHNELKSTFKETSLKYSNHLRALHVKNCSLMSLPTLVLPNLLVLSLKDNFFYNISNHVLKFSNQLACLDLAGNFLKDVPSHLWKKINKLRELDMSNNPIPSLRVNSFANLERLQNLDIRRLPLKWLDPRALHGLRFLTSFKTDSYASVRSFRLQDILSHASALRGVTINIEESSLSHQIQSAFGTKLRELVITGYNLRRIFPDAFSGLSTHELTIRIKGTMISEFPTGLLRYLSDVRFLTLDLRNNQLMTMTKEVLAEFTRNGLDVDQTQHILGGVLLEDNPWICSCELLWMGKWLRRWLRETFHVHMLSTEAMLYVNSVARKTKCSVLNTNVTISVIDLKSSDIHCDIIGTGIGTLLFWLINGESFKSHDKGGDKPDLVCSSVPDVEKFDCHPDRPISKTECLKRGCCYIPASDLTVQELDLINSPYLGVPSCFFSKNFIGYEIGNITKDSDHIETTLTRKIPSGFPNDAQNVHLNITFIDDATLRIRLTDEDSERFEPDFPLHYNIINKRNELYSVELDNHGLLSVKRKATGTVIFRTKLTQLVFSDQFLHLSSSTSSTNLYGLGEQKEGLLRSFNWARYTIFNQGDLPVPHRNLYGSHPFYMVLEDDGKANGVFLLNSNAMDAVLQPAPAISLRTIGGILDLFIMLGPTPADVVKQYTGIVGRPFMIPYWSLGFHLCRYGYGSLAKTNETLQRNLDKGVPIDVQWHDIDFMNRHLTFTYDPVNFKGLPEFVDDLHKKGMHYVGMFSPGVSNIEEPDTYPPYDDAAKENLFLKDVNGSDIEAVVWNTNYTVFPDFSNPATPSYWAKQFKDFHSKLNFDGAWLDMNEPLNFMNGSSHGCPDNEIENPKYLPGRPYPLRTLTVCMTAKHHSTIHYNEHNLVAFREAQATFNALKEIRQKRPFIISRASFAGQGVHSGHWSGDITSNWEDMRYTIPSMLLFNMYGMPMIGSDICGFRLNTSDELCTRWQALGAFYPFSRNHNDYDTIEQDPAKLDGNVLKATIDNLNTRYYLLPYFYTLFHRSHAFGETTVRPVFFEFPSDKNVYNLNEEFLWGPALLISPVLYKGKDEITPYYPKGVWYDFYSGEKFVSKGQYRSVHVKPTEVKVDIRGGYILPLQLTGKTTTESRKNPFDLLVVLDENQEATGELYWDDGDSLDTYEKGLYNEIKFSAKGNSFKSTVSHRGYNTTMQLNEFRVYGIPVGPSDVTVNGKATSYIFAKGNLKVFVENYTLLQEVTIVWTYDEQI</sequence>
<evidence type="ECO:0000256" key="6">
    <source>
        <dbReference type="ARBA" id="ARBA00023157"/>
    </source>
</evidence>
<gene>
    <name evidence="10" type="ORF">HNY73_016313</name>
</gene>
<dbReference type="InterPro" id="IPR026906">
    <property type="entry name" value="LRR_5"/>
</dbReference>
<dbReference type="Proteomes" id="UP000807504">
    <property type="component" value="Unassembled WGS sequence"/>
</dbReference>
<proteinExistence type="inferred from homology"/>
<dbReference type="PRINTS" id="PR00019">
    <property type="entry name" value="LEURICHRPT"/>
</dbReference>
<dbReference type="SMART" id="SM00365">
    <property type="entry name" value="LRR_SD22"/>
    <property type="match status" value="12"/>
</dbReference>
<dbReference type="Gene3D" id="3.20.20.80">
    <property type="entry name" value="Glycosidases"/>
    <property type="match status" value="1"/>
</dbReference>
<dbReference type="Pfam" id="PF01055">
    <property type="entry name" value="Glyco_hydro_31_2nd"/>
    <property type="match status" value="1"/>
</dbReference>
<dbReference type="SUPFAM" id="SSF52058">
    <property type="entry name" value="L domain-like"/>
    <property type="match status" value="4"/>
</dbReference>
<keyword evidence="8" id="KW-0732">Signal</keyword>
<dbReference type="InterPro" id="IPR001611">
    <property type="entry name" value="Leu-rich_rpt"/>
</dbReference>
<dbReference type="SMART" id="SM00364">
    <property type="entry name" value="LRR_BAC"/>
    <property type="match status" value="13"/>
</dbReference>
<evidence type="ECO:0000256" key="1">
    <source>
        <dbReference type="ARBA" id="ARBA00004308"/>
    </source>
</evidence>
<dbReference type="CDD" id="cd06602">
    <property type="entry name" value="GH31_MGAM_SI_GAA"/>
    <property type="match status" value="1"/>
</dbReference>
<dbReference type="Pfam" id="PF13855">
    <property type="entry name" value="LRR_8"/>
    <property type="match status" value="5"/>
</dbReference>
<dbReference type="Gene3D" id="2.60.40.1760">
    <property type="entry name" value="glycosyl hydrolase (family 31)"/>
    <property type="match status" value="1"/>
</dbReference>
<dbReference type="PROSITE" id="PS51448">
    <property type="entry name" value="P_TREFOIL_2"/>
    <property type="match status" value="1"/>
</dbReference>
<dbReference type="PANTHER" id="PTHR22762:SF131">
    <property type="entry name" value="GLYCOSIDE HYDROLASE FAMILY 31 N-TERMINAL DOMAIN-CONTAINING PROTEIN"/>
    <property type="match status" value="1"/>
</dbReference>
<dbReference type="SUPFAM" id="SSF51011">
    <property type="entry name" value="Glycosyl hydrolase domain"/>
    <property type="match status" value="1"/>
</dbReference>
<dbReference type="Gene3D" id="4.10.110.10">
    <property type="entry name" value="Spasmolytic Protein, domain 1"/>
    <property type="match status" value="1"/>
</dbReference>
<dbReference type="InterPro" id="IPR013780">
    <property type="entry name" value="Glyco_hydro_b"/>
</dbReference>
<keyword evidence="5" id="KW-0472">Membrane</keyword>
<dbReference type="SUPFAM" id="SSF74650">
    <property type="entry name" value="Galactose mutarotase-like"/>
    <property type="match status" value="1"/>
</dbReference>
<dbReference type="InterPro" id="IPR000519">
    <property type="entry name" value="P_trefoil_dom"/>
</dbReference>
<keyword evidence="11" id="KW-1185">Reference proteome</keyword>
<dbReference type="Gene3D" id="3.80.10.10">
    <property type="entry name" value="Ribonuclease Inhibitor"/>
    <property type="match status" value="8"/>
</dbReference>
<keyword evidence="6" id="KW-1015">Disulfide bond</keyword>
<feature type="domain" description="P-type" evidence="9">
    <location>
        <begin position="1240"/>
        <end position="1299"/>
    </location>
</feature>
<evidence type="ECO:0000313" key="11">
    <source>
        <dbReference type="Proteomes" id="UP000807504"/>
    </source>
</evidence>
<dbReference type="SMART" id="SM00369">
    <property type="entry name" value="LRR_TYP"/>
    <property type="match status" value="26"/>
</dbReference>
<dbReference type="CDD" id="cd00111">
    <property type="entry name" value="Trefoil"/>
    <property type="match status" value="1"/>
</dbReference>
<dbReference type="Pfam" id="PF13306">
    <property type="entry name" value="LRR_5"/>
    <property type="match status" value="1"/>
</dbReference>
<dbReference type="Gene3D" id="2.60.40.1180">
    <property type="entry name" value="Golgi alpha-mannosidase II"/>
    <property type="match status" value="2"/>
</dbReference>
<reference evidence="10" key="1">
    <citation type="journal article" date="2020" name="bioRxiv">
        <title>Chromosome-level reference genome of the European wasp spider Argiope bruennichi: a resource for studies on range expansion and evolutionary adaptation.</title>
        <authorList>
            <person name="Sheffer M.M."/>
            <person name="Hoppe A."/>
            <person name="Krehenwinkel H."/>
            <person name="Uhl G."/>
            <person name="Kuss A.W."/>
            <person name="Jensen L."/>
            <person name="Jensen C."/>
            <person name="Gillespie R.G."/>
            <person name="Hoff K.J."/>
            <person name="Prost S."/>
        </authorList>
    </citation>
    <scope>NUCLEOTIDE SEQUENCE</scope>
</reference>
<evidence type="ECO:0000259" key="9">
    <source>
        <dbReference type="PROSITE" id="PS51448"/>
    </source>
</evidence>
<protein>
    <submittedName>
        <fullName evidence="10">Lysosomal alpha-glucosidase like protein</fullName>
    </submittedName>
</protein>
<evidence type="ECO:0000256" key="8">
    <source>
        <dbReference type="SAM" id="SignalP"/>
    </source>
</evidence>
<dbReference type="SMART" id="SM00018">
    <property type="entry name" value="PD"/>
    <property type="match status" value="1"/>
</dbReference>
<dbReference type="Pfam" id="PF21365">
    <property type="entry name" value="Glyco_hydro_31_3rd"/>
    <property type="match status" value="1"/>
</dbReference>
<dbReference type="GO" id="GO:0012505">
    <property type="term" value="C:endomembrane system"/>
    <property type="evidence" value="ECO:0007669"/>
    <property type="project" value="UniProtKB-SubCell"/>
</dbReference>
<keyword evidence="3" id="KW-0433">Leucine-rich repeat</keyword>
<dbReference type="InterPro" id="IPR044913">
    <property type="entry name" value="P_trefoil_dom_sf"/>
</dbReference>
<dbReference type="InterPro" id="IPR048395">
    <property type="entry name" value="Glyco_hydro_31_C"/>
</dbReference>
<dbReference type="InterPro" id="IPR017957">
    <property type="entry name" value="P_trefoil_CS"/>
</dbReference>
<comment type="caution">
    <text evidence="10">The sequence shown here is derived from an EMBL/GenBank/DDBJ whole genome shotgun (WGS) entry which is preliminary data.</text>
</comment>
<dbReference type="SUPFAM" id="SSF57492">
    <property type="entry name" value="Trefoil"/>
    <property type="match status" value="1"/>
</dbReference>
<dbReference type="CDD" id="cd14752">
    <property type="entry name" value="GH31_N"/>
    <property type="match status" value="1"/>
</dbReference>
<evidence type="ECO:0000256" key="4">
    <source>
        <dbReference type="ARBA" id="ARBA00022737"/>
    </source>
</evidence>
<dbReference type="SUPFAM" id="SSF51445">
    <property type="entry name" value="(Trans)glycosidases"/>
    <property type="match status" value="1"/>
</dbReference>